<keyword evidence="2" id="KW-1185">Reference proteome</keyword>
<sequence length="410" mass="44349">MGTATLALLARHERGRALLANTELLLLDALELDPRLQPLIAELGARARWLPAQSLRSGAALAELIAAHGVDEVIEVAHVGTWDCLRACAEGGASYLTTCYDLWPPDKRDPSVGAMARARELFAPPDIHGGAHLLSMGMNPGLINAMVGAAIRELAQRSGRPPSLDALELHAIVMTEKDSTRWIPGGSPDAANTLDAPDPSREFACTWSPDAALEELLEPRATYTAAGELAFLDHPPHRARYRARCGHEHAEGYVVPHEELVTLGAMYPTVELAYVYEMCPSARAALDAAPERAADDWEQRRLYPPYADALDGDNRLGVLLCSRSLGELWLGWDTPTAAGLAFGTNAVQLQVAAGVLAGWTVQRELEPGVWLPEEVDGEALLGVARDVLGPFEIVWDRDAPARSLTERRLP</sequence>
<dbReference type="eggNOG" id="COG1748">
    <property type="taxonomic scope" value="Bacteria"/>
</dbReference>
<protein>
    <submittedName>
        <fullName evidence="1">Homospermidine synthase-like protein</fullName>
    </submittedName>
</protein>
<dbReference type="Proteomes" id="UP000005801">
    <property type="component" value="Unassembled WGS sequence"/>
</dbReference>
<evidence type="ECO:0000313" key="2">
    <source>
        <dbReference type="Proteomes" id="UP000005801"/>
    </source>
</evidence>
<evidence type="ECO:0000313" key="1">
    <source>
        <dbReference type="EMBL" id="EDM75687.1"/>
    </source>
</evidence>
<gene>
    <name evidence="1" type="ORF">PPSIR1_15825</name>
</gene>
<dbReference type="AlphaFoldDB" id="A6GEP1"/>
<dbReference type="STRING" id="391625.PPSIR1_15825"/>
<organism evidence="1 2">
    <name type="scientific">Plesiocystis pacifica SIR-1</name>
    <dbReference type="NCBI Taxonomy" id="391625"/>
    <lineage>
        <taxon>Bacteria</taxon>
        <taxon>Pseudomonadati</taxon>
        <taxon>Myxococcota</taxon>
        <taxon>Polyangia</taxon>
        <taxon>Nannocystales</taxon>
        <taxon>Nannocystaceae</taxon>
        <taxon>Plesiocystis</taxon>
    </lineage>
</organism>
<accession>A6GEP1</accession>
<dbReference type="InterPro" id="IPR023181">
    <property type="entry name" value="Homospermid_syn-like_C"/>
</dbReference>
<comment type="caution">
    <text evidence="1">The sequence shown here is derived from an EMBL/GenBank/DDBJ whole genome shotgun (WGS) entry which is preliminary data.</text>
</comment>
<name>A6GEP1_9BACT</name>
<proteinExistence type="predicted"/>
<dbReference type="Gene3D" id="3.40.50.720">
    <property type="entry name" value="NAD(P)-binding Rossmann-like Domain"/>
    <property type="match status" value="1"/>
</dbReference>
<dbReference type="Gene3D" id="3.30.360.30">
    <property type="entry name" value="homospermidine synthase like"/>
    <property type="match status" value="1"/>
</dbReference>
<dbReference type="EMBL" id="ABCS01000084">
    <property type="protein sequence ID" value="EDM75687.1"/>
    <property type="molecule type" value="Genomic_DNA"/>
</dbReference>
<reference evidence="1 2" key="1">
    <citation type="submission" date="2007-06" db="EMBL/GenBank/DDBJ databases">
        <authorList>
            <person name="Shimkets L."/>
            <person name="Ferriera S."/>
            <person name="Johnson J."/>
            <person name="Kravitz S."/>
            <person name="Beeson K."/>
            <person name="Sutton G."/>
            <person name="Rogers Y.-H."/>
            <person name="Friedman R."/>
            <person name="Frazier M."/>
            <person name="Venter J.C."/>
        </authorList>
    </citation>
    <scope>NUCLEOTIDE SEQUENCE [LARGE SCALE GENOMIC DNA]</scope>
    <source>
        <strain evidence="1 2">SIR-1</strain>
    </source>
</reference>